<comment type="caution">
    <text evidence="2">The sequence shown here is derived from an EMBL/GenBank/DDBJ whole genome shotgun (WGS) entry which is preliminary data.</text>
</comment>
<accession>A0ABS9TR17</accession>
<keyword evidence="1" id="KW-0472">Membrane</keyword>
<evidence type="ECO:0000256" key="1">
    <source>
        <dbReference type="SAM" id="Phobius"/>
    </source>
</evidence>
<evidence type="ECO:0000313" key="3">
    <source>
        <dbReference type="Proteomes" id="UP001299970"/>
    </source>
</evidence>
<dbReference type="InterPro" id="IPR007339">
    <property type="entry name" value="RclC-like"/>
</dbReference>
<keyword evidence="1" id="KW-0812">Transmembrane</keyword>
<feature type="transmembrane region" description="Helical" evidence="1">
    <location>
        <begin position="105"/>
        <end position="125"/>
    </location>
</feature>
<reference evidence="2 3" key="1">
    <citation type="submission" date="2022-03" db="EMBL/GenBank/DDBJ databases">
        <title>Pseudonocardia alaer sp. nov., a novel actinomycete isolated from reed forest soil.</title>
        <authorList>
            <person name="Wang L."/>
        </authorList>
    </citation>
    <scope>NUCLEOTIDE SEQUENCE [LARGE SCALE GENOMIC DNA]</scope>
    <source>
        <strain evidence="2 3">Y-16303</strain>
    </source>
</reference>
<dbReference type="Proteomes" id="UP001299970">
    <property type="component" value="Unassembled WGS sequence"/>
</dbReference>
<name>A0ABS9TR17_9PSEU</name>
<proteinExistence type="predicted"/>
<feature type="transmembrane region" description="Helical" evidence="1">
    <location>
        <begin position="145"/>
        <end position="165"/>
    </location>
</feature>
<evidence type="ECO:0000313" key="2">
    <source>
        <dbReference type="EMBL" id="MCH6170988.1"/>
    </source>
</evidence>
<dbReference type="PANTHER" id="PTHR40106">
    <property type="entry name" value="INNER MEMBRANE PROTEIN RCLC"/>
    <property type="match status" value="1"/>
</dbReference>
<keyword evidence="1" id="KW-1133">Transmembrane helix</keyword>
<feature type="transmembrane region" description="Helical" evidence="1">
    <location>
        <begin position="25"/>
        <end position="46"/>
    </location>
</feature>
<feature type="transmembrane region" description="Helical" evidence="1">
    <location>
        <begin position="82"/>
        <end position="100"/>
    </location>
</feature>
<sequence length="178" mass="18798">MSYAEEEYKVVATAIELMHAIEGRVSTAGMIILRYGLAVVIAWIGALKYTGSEAVRIQQYISHSPLMSWMDSVLTVRTLSDVLGTVEIAAAVLICLKLVLPRSSVVGSVLATLVFLSTLSFLFTTPGVGDASAGGFPALSPVGQFLIKDLVLLGASVWTLGDSLLAGRRPRTPASSVT</sequence>
<protein>
    <submittedName>
        <fullName evidence="2">DUF417 family protein</fullName>
    </submittedName>
</protein>
<keyword evidence="3" id="KW-1185">Reference proteome</keyword>
<gene>
    <name evidence="2" type="ORF">MMF94_35250</name>
</gene>
<dbReference type="Pfam" id="PF04224">
    <property type="entry name" value="DUF417"/>
    <property type="match status" value="1"/>
</dbReference>
<dbReference type="EMBL" id="JAKXMK010000038">
    <property type="protein sequence ID" value="MCH6170988.1"/>
    <property type="molecule type" value="Genomic_DNA"/>
</dbReference>
<dbReference type="PANTHER" id="PTHR40106:SF1">
    <property type="entry name" value="INNER MEMBRANE PROTEIN RCLC"/>
    <property type="match status" value="1"/>
</dbReference>
<dbReference type="RefSeq" id="WP_241041795.1">
    <property type="nucleotide sequence ID" value="NZ_BAAAJF010000029.1"/>
</dbReference>
<organism evidence="2 3">
    <name type="scientific">Pseudonocardia alaniniphila</name>
    <dbReference type="NCBI Taxonomy" id="75291"/>
    <lineage>
        <taxon>Bacteria</taxon>
        <taxon>Bacillati</taxon>
        <taxon>Actinomycetota</taxon>
        <taxon>Actinomycetes</taxon>
        <taxon>Pseudonocardiales</taxon>
        <taxon>Pseudonocardiaceae</taxon>
        <taxon>Pseudonocardia</taxon>
    </lineage>
</organism>